<dbReference type="CDD" id="cd04496">
    <property type="entry name" value="SSB_OBF"/>
    <property type="match status" value="1"/>
</dbReference>
<gene>
    <name evidence="3" type="ORF">DUNSADRAFT_18474</name>
</gene>
<evidence type="ECO:0000313" key="3">
    <source>
        <dbReference type="EMBL" id="KAF5827941.1"/>
    </source>
</evidence>
<dbReference type="PROSITE" id="PS50935">
    <property type="entry name" value="SSB"/>
    <property type="match status" value="1"/>
</dbReference>
<organism evidence="3 4">
    <name type="scientific">Dunaliella salina</name>
    <name type="common">Green alga</name>
    <name type="synonym">Protococcus salinus</name>
    <dbReference type="NCBI Taxonomy" id="3046"/>
    <lineage>
        <taxon>Eukaryota</taxon>
        <taxon>Viridiplantae</taxon>
        <taxon>Chlorophyta</taxon>
        <taxon>core chlorophytes</taxon>
        <taxon>Chlorophyceae</taxon>
        <taxon>CS clade</taxon>
        <taxon>Chlamydomonadales</taxon>
        <taxon>Dunaliellaceae</taxon>
        <taxon>Dunaliella</taxon>
    </lineage>
</organism>
<dbReference type="SUPFAM" id="SSF50249">
    <property type="entry name" value="Nucleic acid-binding proteins"/>
    <property type="match status" value="1"/>
</dbReference>
<dbReference type="InterPro" id="IPR012340">
    <property type="entry name" value="NA-bd_OB-fold"/>
</dbReference>
<accession>A0ABQ7G014</accession>
<reference evidence="3" key="1">
    <citation type="submission" date="2017-08" db="EMBL/GenBank/DDBJ databases">
        <authorList>
            <person name="Polle J.E."/>
            <person name="Barry K."/>
            <person name="Cushman J."/>
            <person name="Schmutz J."/>
            <person name="Tran D."/>
            <person name="Hathwaick L.T."/>
            <person name="Yim W.C."/>
            <person name="Jenkins J."/>
            <person name="Mckie-Krisberg Z.M."/>
            <person name="Prochnik S."/>
            <person name="Lindquist E."/>
            <person name="Dockter R.B."/>
            <person name="Adam C."/>
            <person name="Molina H."/>
            <person name="Bunkerborg J."/>
            <person name="Jin E."/>
            <person name="Buchheim M."/>
            <person name="Magnuson J."/>
        </authorList>
    </citation>
    <scope>NUCLEOTIDE SEQUENCE</scope>
    <source>
        <strain evidence="3">CCAP 19/18</strain>
    </source>
</reference>
<protein>
    <submittedName>
        <fullName evidence="3">Uncharacterized protein</fullName>
    </submittedName>
</protein>
<dbReference type="EMBL" id="MU070394">
    <property type="protein sequence ID" value="KAF5827941.1"/>
    <property type="molecule type" value="Genomic_DNA"/>
</dbReference>
<sequence>MMLQQHGCLRHGLLTDNTRVLLATAFSPRRNCLQAKRSMAQVSQEVFDRLPRSKAMLTGRMGRDPEQKLLRTNNILHTTSLAVDDSRPQEQKTLREELEDRPEWVSLAFWGEDWPRTLQEFKKGSWTGVSGTLRQNRFLNRNGDPSLSIEVNVTNIGHIHGQPRDDPQHAEGTDQ</sequence>
<comment type="caution">
    <text evidence="3">The sequence shown here is derived from an EMBL/GenBank/DDBJ whole genome shotgun (WGS) entry which is preliminary data.</text>
</comment>
<dbReference type="Proteomes" id="UP000815325">
    <property type="component" value="Unassembled WGS sequence"/>
</dbReference>
<keyword evidence="1 2" id="KW-0238">DNA-binding</keyword>
<evidence type="ECO:0000256" key="2">
    <source>
        <dbReference type="PROSITE-ProRule" id="PRU00252"/>
    </source>
</evidence>
<evidence type="ECO:0000313" key="4">
    <source>
        <dbReference type="Proteomes" id="UP000815325"/>
    </source>
</evidence>
<dbReference type="InterPro" id="IPR000424">
    <property type="entry name" value="Primosome_PriB/ssb"/>
</dbReference>
<proteinExistence type="predicted"/>
<dbReference type="Pfam" id="PF00436">
    <property type="entry name" value="SSB"/>
    <property type="match status" value="1"/>
</dbReference>
<name>A0ABQ7G014_DUNSA</name>
<evidence type="ECO:0000256" key="1">
    <source>
        <dbReference type="ARBA" id="ARBA00023125"/>
    </source>
</evidence>
<keyword evidence="4" id="KW-1185">Reference proteome</keyword>
<dbReference type="Gene3D" id="2.40.50.140">
    <property type="entry name" value="Nucleic acid-binding proteins"/>
    <property type="match status" value="1"/>
</dbReference>